<feature type="domain" description="MotA/TolQ/ExbB proton channel" evidence="10">
    <location>
        <begin position="119"/>
        <end position="237"/>
    </location>
</feature>
<gene>
    <name evidence="11" type="ORF">ACFQPS_02020</name>
</gene>
<keyword evidence="7 9" id="KW-1133">Transmembrane helix</keyword>
<comment type="similarity">
    <text evidence="2">Belongs to the MotA family.</text>
</comment>
<keyword evidence="4" id="KW-1003">Cell membrane</keyword>
<keyword evidence="8 9" id="KW-0472">Membrane</keyword>
<keyword evidence="5 9" id="KW-0812">Transmembrane</keyword>
<dbReference type="InterPro" id="IPR000540">
    <property type="entry name" value="Flag_MotA_CS"/>
</dbReference>
<dbReference type="RefSeq" id="WP_377356017.1">
    <property type="nucleotide sequence ID" value="NZ_JBHTCM010000004.1"/>
</dbReference>
<feature type="transmembrane region" description="Helical" evidence="9">
    <location>
        <begin position="196"/>
        <end position="219"/>
    </location>
</feature>
<keyword evidence="12" id="KW-1185">Reference proteome</keyword>
<comment type="caution">
    <text evidence="11">The sequence shown here is derived from an EMBL/GenBank/DDBJ whole genome shotgun (WGS) entry which is preliminary data.</text>
</comment>
<evidence type="ECO:0000256" key="4">
    <source>
        <dbReference type="ARBA" id="ARBA00022475"/>
    </source>
</evidence>
<accession>A0ABW2KRC0</accession>
<reference evidence="12" key="1">
    <citation type="journal article" date="2019" name="Int. J. Syst. Evol. Microbiol.">
        <title>The Global Catalogue of Microorganisms (GCM) 10K type strain sequencing project: providing services to taxonomists for standard genome sequencing and annotation.</title>
        <authorList>
            <consortium name="The Broad Institute Genomics Platform"/>
            <consortium name="The Broad Institute Genome Sequencing Center for Infectious Disease"/>
            <person name="Wu L."/>
            <person name="Ma J."/>
        </authorList>
    </citation>
    <scope>NUCLEOTIDE SEQUENCE [LARGE SCALE GENOMIC DNA]</scope>
    <source>
        <strain evidence="12">CGMCC 1.16275</strain>
    </source>
</reference>
<evidence type="ECO:0000313" key="11">
    <source>
        <dbReference type="EMBL" id="MFC7331930.1"/>
    </source>
</evidence>
<evidence type="ECO:0000256" key="1">
    <source>
        <dbReference type="ARBA" id="ARBA00004651"/>
    </source>
</evidence>
<evidence type="ECO:0000256" key="3">
    <source>
        <dbReference type="ARBA" id="ARBA00022448"/>
    </source>
</evidence>
<evidence type="ECO:0000313" key="12">
    <source>
        <dbReference type="Proteomes" id="UP001596456"/>
    </source>
</evidence>
<dbReference type="Pfam" id="PF01618">
    <property type="entry name" value="MotA_ExbB"/>
    <property type="match status" value="1"/>
</dbReference>
<organism evidence="11 12">
    <name type="scientific">Rhodocista pekingensis</name>
    <dbReference type="NCBI Taxonomy" id="201185"/>
    <lineage>
        <taxon>Bacteria</taxon>
        <taxon>Pseudomonadati</taxon>
        <taxon>Pseudomonadota</taxon>
        <taxon>Alphaproteobacteria</taxon>
        <taxon>Rhodospirillales</taxon>
        <taxon>Azospirillaceae</taxon>
        <taxon>Rhodocista</taxon>
    </lineage>
</organism>
<name>A0ABW2KRC0_9PROT</name>
<feature type="transmembrane region" description="Helical" evidence="9">
    <location>
        <begin position="53"/>
        <end position="69"/>
    </location>
</feature>
<protein>
    <submittedName>
        <fullName evidence="11">Motility protein A</fullName>
    </submittedName>
</protein>
<dbReference type="PANTHER" id="PTHR30433">
    <property type="entry name" value="CHEMOTAXIS PROTEIN MOTA"/>
    <property type="match status" value="1"/>
</dbReference>
<keyword evidence="3" id="KW-0813">Transport</keyword>
<proteinExistence type="inferred from homology"/>
<evidence type="ECO:0000256" key="8">
    <source>
        <dbReference type="ARBA" id="ARBA00023136"/>
    </source>
</evidence>
<sequence>MPQAVAGKAGRKGGGRTGGFLATTVLGVLATAALLWFVVGTGGSAVFFYNEEGLVIVVGGVACVALLAFRGDEIWHALGALASVVREHVSIDADVAELLDVARMLHEKRVKLAEDRVRTVRNPFLRLGLQLVVDDTDLDDLMHVLTWRIQKQSELDAAQSRVFRVLASFAPAFGLLGTLAGMVGMLKQLGSGDIGLIGNSMAVAMLATLYGLILANLVFKPIAIKLEQRSARRVAMMNVLMDGVVLTRLGRSPLVIEDLLRTYLRDGDGAHRAA</sequence>
<evidence type="ECO:0000256" key="9">
    <source>
        <dbReference type="SAM" id="Phobius"/>
    </source>
</evidence>
<comment type="subcellular location">
    <subcellularLocation>
        <location evidence="1">Cell membrane</location>
        <topology evidence="1">Multi-pass membrane protein</topology>
    </subcellularLocation>
</comment>
<feature type="transmembrane region" description="Helical" evidence="9">
    <location>
        <begin position="162"/>
        <end position="184"/>
    </location>
</feature>
<evidence type="ECO:0000259" key="10">
    <source>
        <dbReference type="Pfam" id="PF01618"/>
    </source>
</evidence>
<dbReference type="Proteomes" id="UP001596456">
    <property type="component" value="Unassembled WGS sequence"/>
</dbReference>
<dbReference type="InterPro" id="IPR047055">
    <property type="entry name" value="MotA-like"/>
</dbReference>
<feature type="transmembrane region" description="Helical" evidence="9">
    <location>
        <begin position="20"/>
        <end position="47"/>
    </location>
</feature>
<dbReference type="InterPro" id="IPR002898">
    <property type="entry name" value="MotA_ExbB_proton_chnl"/>
</dbReference>
<evidence type="ECO:0000256" key="5">
    <source>
        <dbReference type="ARBA" id="ARBA00022692"/>
    </source>
</evidence>
<dbReference type="PROSITE" id="PS01307">
    <property type="entry name" value="MOTA"/>
    <property type="match status" value="1"/>
</dbReference>
<evidence type="ECO:0000256" key="2">
    <source>
        <dbReference type="ARBA" id="ARBA00008038"/>
    </source>
</evidence>
<keyword evidence="6" id="KW-0283">Flagellar rotation</keyword>
<evidence type="ECO:0000256" key="6">
    <source>
        <dbReference type="ARBA" id="ARBA00022779"/>
    </source>
</evidence>
<dbReference type="EMBL" id="JBHTCM010000004">
    <property type="protein sequence ID" value="MFC7331930.1"/>
    <property type="molecule type" value="Genomic_DNA"/>
</dbReference>
<evidence type="ECO:0000256" key="7">
    <source>
        <dbReference type="ARBA" id="ARBA00022989"/>
    </source>
</evidence>